<proteinExistence type="predicted"/>
<sequence length="149" mass="16908">MKLQPQIAGVDGGKLLNQRLGASNLERNLQKAAVKFIEPNAVLTNPNRRGSHNVKLMQNYLNENFDVKPKHSSEEVLQKWRNLGGVVKNPRRRFRFTANLSKRYEAAAMRRTNQVGCGPVVMVESQRRPGKRESFAEKRALQDLAGEEI</sequence>
<dbReference type="GO" id="GO:0005516">
    <property type="term" value="F:calmodulin binding"/>
    <property type="evidence" value="ECO:0007669"/>
    <property type="project" value="InterPro"/>
</dbReference>
<gene>
    <name evidence="3" type="ORF">FSB_LOCUS54173</name>
</gene>
<name>A0A2N9IQQ0_FAGSY</name>
<evidence type="ECO:0000259" key="2">
    <source>
        <dbReference type="Pfam" id="PF12515"/>
    </source>
</evidence>
<evidence type="ECO:0000313" key="3">
    <source>
        <dbReference type="EMBL" id="SPD26291.1"/>
    </source>
</evidence>
<dbReference type="Gene3D" id="1.20.5.170">
    <property type="match status" value="1"/>
</dbReference>
<feature type="domain" description="Calcium-transporting P-type ATPase N-terminal autoinhibitory" evidence="2">
    <location>
        <begin position="61"/>
        <end position="105"/>
    </location>
</feature>
<dbReference type="EMBL" id="OIVN01006150">
    <property type="protein sequence ID" value="SPD26291.1"/>
    <property type="molecule type" value="Genomic_DNA"/>
</dbReference>
<protein>
    <recommendedName>
        <fullName evidence="2">Calcium-transporting P-type ATPase N-terminal autoinhibitory domain-containing protein</fullName>
    </recommendedName>
</protein>
<feature type="region of interest" description="Disordered" evidence="1">
    <location>
        <begin position="128"/>
        <end position="149"/>
    </location>
</feature>
<accession>A0A2N9IQQ0</accession>
<dbReference type="Pfam" id="PF12515">
    <property type="entry name" value="CaATP_NAI"/>
    <property type="match status" value="1"/>
</dbReference>
<feature type="compositionally biased region" description="Basic and acidic residues" evidence="1">
    <location>
        <begin position="128"/>
        <end position="141"/>
    </location>
</feature>
<dbReference type="AlphaFoldDB" id="A0A2N9IQQ0"/>
<organism evidence="3">
    <name type="scientific">Fagus sylvatica</name>
    <name type="common">Beechnut</name>
    <dbReference type="NCBI Taxonomy" id="28930"/>
    <lineage>
        <taxon>Eukaryota</taxon>
        <taxon>Viridiplantae</taxon>
        <taxon>Streptophyta</taxon>
        <taxon>Embryophyta</taxon>
        <taxon>Tracheophyta</taxon>
        <taxon>Spermatophyta</taxon>
        <taxon>Magnoliopsida</taxon>
        <taxon>eudicotyledons</taxon>
        <taxon>Gunneridae</taxon>
        <taxon>Pentapetalae</taxon>
        <taxon>rosids</taxon>
        <taxon>fabids</taxon>
        <taxon>Fagales</taxon>
        <taxon>Fagaceae</taxon>
        <taxon>Fagus</taxon>
    </lineage>
</organism>
<reference evidence="3" key="1">
    <citation type="submission" date="2018-02" db="EMBL/GenBank/DDBJ databases">
        <authorList>
            <person name="Cohen D.B."/>
            <person name="Kent A.D."/>
        </authorList>
    </citation>
    <scope>NUCLEOTIDE SEQUENCE</scope>
</reference>
<evidence type="ECO:0000256" key="1">
    <source>
        <dbReference type="SAM" id="MobiDB-lite"/>
    </source>
</evidence>
<dbReference type="InterPro" id="IPR024750">
    <property type="entry name" value="Ca_ATPase_N_dom"/>
</dbReference>